<protein>
    <submittedName>
        <fullName evidence="1">Head-tail adaptor</fullName>
    </submittedName>
</protein>
<dbReference type="Pfam" id="PF05521">
    <property type="entry name" value="Phage_HCP"/>
    <property type="match status" value="1"/>
</dbReference>
<dbReference type="RefSeq" id="WP_307158235.1">
    <property type="nucleotide sequence ID" value="NZ_JAUSWH010000006.1"/>
</dbReference>
<gene>
    <name evidence="1" type="ORF">QO005_002381</name>
</gene>
<dbReference type="InterPro" id="IPR008767">
    <property type="entry name" value="Phage_SPP1_head-tail_adaptor"/>
</dbReference>
<dbReference type="EMBL" id="JAUSWH010000006">
    <property type="protein sequence ID" value="MDQ0456041.1"/>
    <property type="molecule type" value="Genomic_DNA"/>
</dbReference>
<evidence type="ECO:0000313" key="1">
    <source>
        <dbReference type="EMBL" id="MDQ0456041.1"/>
    </source>
</evidence>
<accession>A0ABU0ICX1</accession>
<evidence type="ECO:0000313" key="2">
    <source>
        <dbReference type="Proteomes" id="UP001235269"/>
    </source>
</evidence>
<reference evidence="1 2" key="1">
    <citation type="submission" date="2023-07" db="EMBL/GenBank/DDBJ databases">
        <title>Genomic Encyclopedia of Type Strains, Phase IV (KMG-IV): sequencing the most valuable type-strain genomes for metagenomic binning, comparative biology and taxonomic classification.</title>
        <authorList>
            <person name="Goeker M."/>
        </authorList>
    </citation>
    <scope>NUCLEOTIDE SEQUENCE [LARGE SCALE GENOMIC DNA]</scope>
    <source>
        <strain evidence="1 2">DSM 100301</strain>
    </source>
</reference>
<dbReference type="InterPro" id="IPR038666">
    <property type="entry name" value="SSP1_head-tail_sf"/>
</dbReference>
<sequence>MALKRTPGDLKRRIVFEQRQEIDRGDGVTVAGWIERFRCRAGFQHLRGGETVMADRLQGEHVQIVFVRDCPEVAAVGTAWRIRDLDSGQTFNITDVTPGEWTDEDRRWRDFLTKTGGVTG</sequence>
<keyword evidence="2" id="KW-1185">Reference proteome</keyword>
<dbReference type="Proteomes" id="UP001235269">
    <property type="component" value="Unassembled WGS sequence"/>
</dbReference>
<dbReference type="Gene3D" id="2.40.10.270">
    <property type="entry name" value="Bacteriophage SPP1 head-tail adaptor protein"/>
    <property type="match status" value="1"/>
</dbReference>
<organism evidence="1 2">
    <name type="scientific">Rhizobium paknamense</name>
    <dbReference type="NCBI Taxonomy" id="1206817"/>
    <lineage>
        <taxon>Bacteria</taxon>
        <taxon>Pseudomonadati</taxon>
        <taxon>Pseudomonadota</taxon>
        <taxon>Alphaproteobacteria</taxon>
        <taxon>Hyphomicrobiales</taxon>
        <taxon>Rhizobiaceae</taxon>
        <taxon>Rhizobium/Agrobacterium group</taxon>
        <taxon>Rhizobium</taxon>
    </lineage>
</organism>
<proteinExistence type="predicted"/>
<comment type="caution">
    <text evidence="1">The sequence shown here is derived from an EMBL/GenBank/DDBJ whole genome shotgun (WGS) entry which is preliminary data.</text>
</comment>
<name>A0ABU0ICX1_9HYPH</name>